<sequence length="386" mass="43257">MIKNRKYDLVVVGGGIIGTFCAYHALKKGKSVLLLEKDSQPHEASIRNFGQIIPSGQSLDTWFQLGRKSLKIYKELQEESAISLTKNGSWYIASDEQEMAVLEEMASQFQALDYASNVFSAEATLDKNPALNKEYVKGGLFLPEEASINPVLLVHQLREFLIKHLGLHYHPSCPVISVEKKRGIAMISTSKKQTFWGDHVILANGHDTQFLLPEHYPTTDLKICKLQMMRLVPQRIQFSANLLSGLSIRRYESFKSCPSYATLKTSDEQKVLQSKGIHILLKQAEDGSIILGDSHEYVSASDESPLGFEISAEINELILSEAKKIVTLDSWELDSNWIGHYLEAKQAEVYTKTIDQVIHIVNGIGGKGVTTSPGFTYEYIQQLYSI</sequence>
<evidence type="ECO:0000256" key="2">
    <source>
        <dbReference type="ARBA" id="ARBA00009410"/>
    </source>
</evidence>
<protein>
    <submittedName>
        <fullName evidence="7">TIGR03364 family FAD-dependent oxidoreductase</fullName>
    </submittedName>
</protein>
<dbReference type="InterPro" id="IPR017741">
    <property type="entry name" value="FAD-dependent_OxRdtase_HpnW"/>
</dbReference>
<reference evidence="7 8" key="1">
    <citation type="submission" date="2024-03" db="EMBL/GenBank/DDBJ databases">
        <title>Aquirufa genome sequencing.</title>
        <authorList>
            <person name="Pitt A."/>
            <person name="Hahn M.W."/>
        </authorList>
    </citation>
    <scope>NUCLEOTIDE SEQUENCE [LARGE SCALE GENOMIC DNA]</scope>
    <source>
        <strain evidence="7 8">HETE-83D</strain>
    </source>
</reference>
<dbReference type="NCBIfam" id="TIGR03364">
    <property type="entry name" value="HpnW_proposed"/>
    <property type="match status" value="1"/>
</dbReference>
<comment type="caution">
    <text evidence="7">The sequence shown here is derived from an EMBL/GenBank/DDBJ whole genome shotgun (WGS) entry which is preliminary data.</text>
</comment>
<evidence type="ECO:0000259" key="6">
    <source>
        <dbReference type="Pfam" id="PF01266"/>
    </source>
</evidence>
<dbReference type="PANTHER" id="PTHR13847">
    <property type="entry name" value="SARCOSINE DEHYDROGENASE-RELATED"/>
    <property type="match status" value="1"/>
</dbReference>
<keyword evidence="3" id="KW-0285">Flavoprotein</keyword>
<evidence type="ECO:0000256" key="3">
    <source>
        <dbReference type="ARBA" id="ARBA00022630"/>
    </source>
</evidence>
<dbReference type="RefSeq" id="WP_377980635.1">
    <property type="nucleotide sequence ID" value="NZ_JBBKXX010000002.1"/>
</dbReference>
<keyword evidence="4" id="KW-0560">Oxidoreductase</keyword>
<dbReference type="InterPro" id="IPR006076">
    <property type="entry name" value="FAD-dep_OxRdtase"/>
</dbReference>
<comment type="cofactor">
    <cofactor evidence="1">
        <name>FAD</name>
        <dbReference type="ChEBI" id="CHEBI:57692"/>
    </cofactor>
</comment>
<keyword evidence="8" id="KW-1185">Reference proteome</keyword>
<gene>
    <name evidence="7" type="ORF">SKC37_06160</name>
</gene>
<evidence type="ECO:0000256" key="5">
    <source>
        <dbReference type="SAM" id="Phobius"/>
    </source>
</evidence>
<proteinExistence type="inferred from homology"/>
<evidence type="ECO:0000313" key="8">
    <source>
        <dbReference type="Proteomes" id="UP001598019"/>
    </source>
</evidence>
<dbReference type="PANTHER" id="PTHR13847:SF286">
    <property type="entry name" value="D-AMINO ACID DEHYDROGENASE"/>
    <property type="match status" value="1"/>
</dbReference>
<evidence type="ECO:0000256" key="1">
    <source>
        <dbReference type="ARBA" id="ARBA00001974"/>
    </source>
</evidence>
<evidence type="ECO:0000313" key="7">
    <source>
        <dbReference type="EMBL" id="MFD3408232.1"/>
    </source>
</evidence>
<feature type="domain" description="FAD dependent oxidoreductase" evidence="6">
    <location>
        <begin position="8"/>
        <end position="374"/>
    </location>
</feature>
<keyword evidence="5" id="KW-0812">Transmembrane</keyword>
<dbReference type="Proteomes" id="UP001598019">
    <property type="component" value="Unassembled WGS sequence"/>
</dbReference>
<keyword evidence="5" id="KW-0472">Membrane</keyword>
<comment type="similarity">
    <text evidence="2">Belongs to the DadA oxidoreductase family.</text>
</comment>
<dbReference type="SUPFAM" id="SSF51905">
    <property type="entry name" value="FAD/NAD(P)-binding domain"/>
    <property type="match status" value="1"/>
</dbReference>
<feature type="transmembrane region" description="Helical" evidence="5">
    <location>
        <begin position="7"/>
        <end position="26"/>
    </location>
</feature>
<dbReference type="Pfam" id="PF01266">
    <property type="entry name" value="DAO"/>
    <property type="match status" value="1"/>
</dbReference>
<organism evidence="7 8">
    <name type="scientific">Aquirufa esocilacus</name>
    <dbReference type="NCBI Taxonomy" id="3096513"/>
    <lineage>
        <taxon>Bacteria</taxon>
        <taxon>Pseudomonadati</taxon>
        <taxon>Bacteroidota</taxon>
        <taxon>Cytophagia</taxon>
        <taxon>Cytophagales</taxon>
        <taxon>Flectobacillaceae</taxon>
        <taxon>Aquirufa</taxon>
    </lineage>
</organism>
<name>A0ABW6DHP9_9BACT</name>
<dbReference type="Gene3D" id="3.30.9.10">
    <property type="entry name" value="D-Amino Acid Oxidase, subunit A, domain 2"/>
    <property type="match status" value="1"/>
</dbReference>
<dbReference type="Gene3D" id="3.50.50.60">
    <property type="entry name" value="FAD/NAD(P)-binding domain"/>
    <property type="match status" value="1"/>
</dbReference>
<accession>A0ABW6DHP9</accession>
<evidence type="ECO:0000256" key="4">
    <source>
        <dbReference type="ARBA" id="ARBA00023002"/>
    </source>
</evidence>
<dbReference type="EMBL" id="JBBKXX010000002">
    <property type="protein sequence ID" value="MFD3408232.1"/>
    <property type="molecule type" value="Genomic_DNA"/>
</dbReference>
<dbReference type="InterPro" id="IPR036188">
    <property type="entry name" value="FAD/NAD-bd_sf"/>
</dbReference>
<keyword evidence="5" id="KW-1133">Transmembrane helix</keyword>